<accession>A0A0W1R918</accession>
<dbReference type="AlphaFoldDB" id="A0A0W1R918"/>
<keyword evidence="3" id="KW-1185">Reference proteome</keyword>
<proteinExistence type="predicted"/>
<dbReference type="Pfam" id="PF12680">
    <property type="entry name" value="SnoaL_2"/>
    <property type="match status" value="1"/>
</dbReference>
<comment type="caution">
    <text evidence="2">The sequence shown here is derived from an EMBL/GenBank/DDBJ whole genome shotgun (WGS) entry which is preliminary data.</text>
</comment>
<sequence>MNDAAVDVEAVVREYYDLVDAAAYDDLVALFSEDVSYERPGQNDIDGREALLAFYEEGRPLEAGSHAVHDVVVSGDTAAVRGSFSGLQNGETVEFGFADFHEFEDGEIARRYTFTDRDEV</sequence>
<evidence type="ECO:0000313" key="3">
    <source>
        <dbReference type="Proteomes" id="UP000054387"/>
    </source>
</evidence>
<evidence type="ECO:0000313" key="2">
    <source>
        <dbReference type="EMBL" id="KTG09862.1"/>
    </source>
</evidence>
<protein>
    <recommendedName>
        <fullName evidence="1">SnoaL-like domain-containing protein</fullName>
    </recommendedName>
</protein>
<evidence type="ECO:0000259" key="1">
    <source>
        <dbReference type="Pfam" id="PF12680"/>
    </source>
</evidence>
<gene>
    <name evidence="2" type="ORF">AUR64_09540</name>
</gene>
<dbReference type="STRING" id="1514971.AUR64_09540"/>
<dbReference type="Proteomes" id="UP000054387">
    <property type="component" value="Unassembled WGS sequence"/>
</dbReference>
<dbReference type="Gene3D" id="3.10.450.50">
    <property type="match status" value="1"/>
</dbReference>
<dbReference type="InterPro" id="IPR032710">
    <property type="entry name" value="NTF2-like_dom_sf"/>
</dbReference>
<organism evidence="2 3">
    <name type="scientific">Haloprofundus marisrubri</name>
    <dbReference type="NCBI Taxonomy" id="1514971"/>
    <lineage>
        <taxon>Archaea</taxon>
        <taxon>Methanobacteriati</taxon>
        <taxon>Methanobacteriota</taxon>
        <taxon>Stenosarchaea group</taxon>
        <taxon>Halobacteria</taxon>
        <taxon>Halobacteriales</taxon>
        <taxon>Haloferacaceae</taxon>
        <taxon>Haloprofundus</taxon>
    </lineage>
</organism>
<dbReference type="SUPFAM" id="SSF54427">
    <property type="entry name" value="NTF2-like"/>
    <property type="match status" value="1"/>
</dbReference>
<dbReference type="OrthoDB" id="145984at2157"/>
<dbReference type="InterPro" id="IPR037401">
    <property type="entry name" value="SnoaL-like"/>
</dbReference>
<feature type="domain" description="SnoaL-like" evidence="1">
    <location>
        <begin position="12"/>
        <end position="110"/>
    </location>
</feature>
<dbReference type="RefSeq" id="WP_058581217.1">
    <property type="nucleotide sequence ID" value="NZ_LOPU01000018.1"/>
</dbReference>
<reference evidence="2 3" key="1">
    <citation type="submission" date="2015-12" db="EMBL/GenBank/DDBJ databases">
        <title>Haloprofundus marisrubri gen. nov., sp. nov., an extremely halophilic archaeon isolated from the Discovery deep brine-seawater interface in the Red Sea.</title>
        <authorList>
            <person name="Zhang G."/>
            <person name="Stingl U."/>
            <person name="Rashid M."/>
        </authorList>
    </citation>
    <scope>NUCLEOTIDE SEQUENCE [LARGE SCALE GENOMIC DNA]</scope>
    <source>
        <strain evidence="2 3">SB9</strain>
    </source>
</reference>
<dbReference type="EMBL" id="LOPU01000018">
    <property type="protein sequence ID" value="KTG09862.1"/>
    <property type="molecule type" value="Genomic_DNA"/>
</dbReference>
<name>A0A0W1R918_9EURY</name>